<organism evidence="5 6">
    <name type="scientific">Xylophilus ampelinus</name>
    <dbReference type="NCBI Taxonomy" id="54067"/>
    <lineage>
        <taxon>Bacteria</taxon>
        <taxon>Pseudomonadati</taxon>
        <taxon>Pseudomonadota</taxon>
        <taxon>Betaproteobacteria</taxon>
        <taxon>Burkholderiales</taxon>
        <taxon>Xylophilus</taxon>
    </lineage>
</organism>
<dbReference type="Gene3D" id="3.30.920.10">
    <property type="entry name" value="Frataxin/CyaY"/>
    <property type="match status" value="1"/>
</dbReference>
<keyword evidence="6" id="KW-1185">Reference proteome</keyword>
<protein>
    <recommendedName>
        <fullName evidence="4">Iron-sulfur cluster assembly protein CyaY</fullName>
    </recommendedName>
</protein>
<dbReference type="RefSeq" id="WP_110465306.1">
    <property type="nucleotide sequence ID" value="NZ_JAMOFZ010000008.1"/>
</dbReference>
<dbReference type="SUPFAM" id="SSF55387">
    <property type="entry name" value="Frataxin/Nqo15-like"/>
    <property type="match status" value="1"/>
</dbReference>
<dbReference type="GO" id="GO:0008198">
    <property type="term" value="F:ferrous iron binding"/>
    <property type="evidence" value="ECO:0007669"/>
    <property type="project" value="TreeGrafter"/>
</dbReference>
<dbReference type="GO" id="GO:0016226">
    <property type="term" value="P:iron-sulfur cluster assembly"/>
    <property type="evidence" value="ECO:0007669"/>
    <property type="project" value="UniProtKB-UniRule"/>
</dbReference>
<proteinExistence type="inferred from homology"/>
<sequence>MTDLEFLDRAEHLLQTVEESCDRVNEETDADIDSQRSGGMVTLTFRNRSQLVLNMQRPLHELWLAARSGGYHFKWSGDTWQDTKGEGELLAILQRETAAQAGVAIDFGDTPRN</sequence>
<name>A0A318SHA1_9BURK</name>
<dbReference type="HAMAP" id="MF_00142">
    <property type="entry name" value="CyaY"/>
    <property type="match status" value="1"/>
</dbReference>
<dbReference type="EMBL" id="QJTC01000008">
    <property type="protein sequence ID" value="PYE78247.1"/>
    <property type="molecule type" value="Genomic_DNA"/>
</dbReference>
<keyword evidence="2 4" id="KW-0479">Metal-binding</keyword>
<gene>
    <name evidence="4" type="primary">cyaY</name>
    <name evidence="5" type="ORF">DFQ15_10836</name>
</gene>
<dbReference type="PROSITE" id="PS50810">
    <property type="entry name" value="FRATAXIN_2"/>
    <property type="match status" value="1"/>
</dbReference>
<dbReference type="NCBIfam" id="TIGR03421">
    <property type="entry name" value="FeS_CyaY"/>
    <property type="match status" value="1"/>
</dbReference>
<dbReference type="SMART" id="SM01219">
    <property type="entry name" value="Frataxin_Cyay"/>
    <property type="match status" value="1"/>
</dbReference>
<comment type="caution">
    <text evidence="5">The sequence shown here is derived from an EMBL/GenBank/DDBJ whole genome shotgun (WGS) entry which is preliminary data.</text>
</comment>
<dbReference type="PANTHER" id="PTHR16821">
    <property type="entry name" value="FRATAXIN"/>
    <property type="match status" value="1"/>
</dbReference>
<comment type="function">
    <text evidence="4">Involved in iron-sulfur (Fe-S) cluster assembly. May act as a regulator of Fe-S biogenesis.</text>
</comment>
<keyword evidence="3 4" id="KW-0408">Iron</keyword>
<evidence type="ECO:0000313" key="5">
    <source>
        <dbReference type="EMBL" id="PYE78247.1"/>
    </source>
</evidence>
<dbReference type="InterPro" id="IPR036524">
    <property type="entry name" value="Frataxin/CyaY_sf"/>
</dbReference>
<dbReference type="PANTHER" id="PTHR16821:SF2">
    <property type="entry name" value="FRATAXIN, MITOCHONDRIAL"/>
    <property type="match status" value="1"/>
</dbReference>
<dbReference type="Pfam" id="PF01491">
    <property type="entry name" value="Frataxin_Cyay"/>
    <property type="match status" value="1"/>
</dbReference>
<evidence type="ECO:0000256" key="3">
    <source>
        <dbReference type="ARBA" id="ARBA00023004"/>
    </source>
</evidence>
<dbReference type="OrthoDB" id="285675at2"/>
<evidence type="ECO:0000256" key="1">
    <source>
        <dbReference type="ARBA" id="ARBA00008183"/>
    </source>
</evidence>
<evidence type="ECO:0000313" key="6">
    <source>
        <dbReference type="Proteomes" id="UP000247540"/>
    </source>
</evidence>
<comment type="similarity">
    <text evidence="1 4">Belongs to the frataxin family.</text>
</comment>
<dbReference type="InterPro" id="IPR047584">
    <property type="entry name" value="CyaY"/>
</dbReference>
<dbReference type="AlphaFoldDB" id="A0A318SHA1"/>
<accession>A0A318SHA1</accession>
<dbReference type="GO" id="GO:0008199">
    <property type="term" value="F:ferric iron binding"/>
    <property type="evidence" value="ECO:0007669"/>
    <property type="project" value="InterPro"/>
</dbReference>
<evidence type="ECO:0000256" key="2">
    <source>
        <dbReference type="ARBA" id="ARBA00022723"/>
    </source>
</evidence>
<dbReference type="Proteomes" id="UP000247540">
    <property type="component" value="Unassembled WGS sequence"/>
</dbReference>
<dbReference type="InterPro" id="IPR002908">
    <property type="entry name" value="Frataxin/CyaY"/>
</dbReference>
<dbReference type="GO" id="GO:0005829">
    <property type="term" value="C:cytosol"/>
    <property type="evidence" value="ECO:0007669"/>
    <property type="project" value="TreeGrafter"/>
</dbReference>
<reference evidence="5 6" key="1">
    <citation type="submission" date="2018-06" db="EMBL/GenBank/DDBJ databases">
        <title>Genomic Encyclopedia of Type Strains, Phase III (KMG-III): the genomes of soil and plant-associated and newly described type strains.</title>
        <authorList>
            <person name="Whitman W."/>
        </authorList>
    </citation>
    <scope>NUCLEOTIDE SEQUENCE [LARGE SCALE GENOMIC DNA]</scope>
    <source>
        <strain evidence="5 6">CECT 7646</strain>
    </source>
</reference>
<evidence type="ECO:0000256" key="4">
    <source>
        <dbReference type="HAMAP-Rule" id="MF_00142"/>
    </source>
</evidence>